<feature type="non-terminal residue" evidence="1">
    <location>
        <position position="1"/>
    </location>
</feature>
<dbReference type="Proteomes" id="UP000013782">
    <property type="component" value="Unassembled WGS sequence"/>
</dbReference>
<gene>
    <name evidence="1" type="ORF">UAU_02902</name>
</gene>
<reference evidence="1 2" key="1">
    <citation type="submission" date="2013-02" db="EMBL/GenBank/DDBJ databases">
        <title>The Genome Sequence of Enterococcus pallens BAA-351.</title>
        <authorList>
            <consortium name="The Broad Institute Genome Sequencing Platform"/>
            <consortium name="The Broad Institute Genome Sequencing Center for Infectious Disease"/>
            <person name="Earl A.M."/>
            <person name="Gilmore M.S."/>
            <person name="Lebreton F."/>
            <person name="Walker B."/>
            <person name="Young S.K."/>
            <person name="Zeng Q."/>
            <person name="Gargeya S."/>
            <person name="Fitzgerald M."/>
            <person name="Haas B."/>
            <person name="Abouelleil A."/>
            <person name="Alvarado L."/>
            <person name="Arachchi H.M."/>
            <person name="Berlin A.M."/>
            <person name="Chapman S.B."/>
            <person name="Dewar J."/>
            <person name="Goldberg J."/>
            <person name="Griggs A."/>
            <person name="Gujja S."/>
            <person name="Hansen M."/>
            <person name="Howarth C."/>
            <person name="Imamovic A."/>
            <person name="Larimer J."/>
            <person name="McCowan C."/>
            <person name="Murphy C."/>
            <person name="Neiman D."/>
            <person name="Pearson M."/>
            <person name="Priest M."/>
            <person name="Roberts A."/>
            <person name="Saif S."/>
            <person name="Shea T."/>
            <person name="Sisk P."/>
            <person name="Sykes S."/>
            <person name="Wortman J."/>
            <person name="Nusbaum C."/>
            <person name="Birren B."/>
        </authorList>
    </citation>
    <scope>NUCLEOTIDE SEQUENCE [LARGE SCALE GENOMIC DNA]</scope>
    <source>
        <strain evidence="1 2">ATCC BAA-351</strain>
    </source>
</reference>
<accession>R2Q970</accession>
<dbReference type="RefSeq" id="WP_010757884.1">
    <property type="nucleotide sequence ID" value="NZ_KB946309.1"/>
</dbReference>
<keyword evidence="2" id="KW-1185">Reference proteome</keyword>
<evidence type="ECO:0008006" key="3">
    <source>
        <dbReference type="Google" id="ProtNLM"/>
    </source>
</evidence>
<name>R2Q970_9ENTE</name>
<dbReference type="EMBL" id="AJAQ01000020">
    <property type="protein sequence ID" value="EOH92962.1"/>
    <property type="molecule type" value="Genomic_DNA"/>
</dbReference>
<dbReference type="AlphaFoldDB" id="R2Q970"/>
<dbReference type="PATRIC" id="fig|1158607.3.peg.2891"/>
<organism evidence="1 2">
    <name type="scientific">Enterococcus pallens ATCC BAA-351</name>
    <dbReference type="NCBI Taxonomy" id="1158607"/>
    <lineage>
        <taxon>Bacteria</taxon>
        <taxon>Bacillati</taxon>
        <taxon>Bacillota</taxon>
        <taxon>Bacilli</taxon>
        <taxon>Lactobacillales</taxon>
        <taxon>Enterococcaceae</taxon>
        <taxon>Enterococcus</taxon>
    </lineage>
</organism>
<dbReference type="HOGENOM" id="CLU_1964132_0_0_9"/>
<protein>
    <recommendedName>
        <fullName evidence="3">MucBP domain-containing protein</fullName>
    </recommendedName>
</protein>
<proteinExistence type="predicted"/>
<evidence type="ECO:0000313" key="1">
    <source>
        <dbReference type="EMBL" id="EOH92962.1"/>
    </source>
</evidence>
<sequence>KSILTIEWDKRSLNRKQRHLIIIPLSEEKATLRTRTVTQIRTVTRTPTAIQIPIVTQIRTAIRTRTAIQILIVTQIRTEDEVDSDYRVGQAIAEPEAKTFDHYSFVRREGDTAAGANGSSVITYIYEG</sequence>
<evidence type="ECO:0000313" key="2">
    <source>
        <dbReference type="Proteomes" id="UP000013782"/>
    </source>
</evidence>
<comment type="caution">
    <text evidence="1">The sequence shown here is derived from an EMBL/GenBank/DDBJ whole genome shotgun (WGS) entry which is preliminary data.</text>
</comment>